<dbReference type="Ensembl" id="ENSPKIT00000022157.1">
    <property type="protein sequence ID" value="ENSPKIP00000041127.1"/>
    <property type="gene ID" value="ENSPKIG00000017804.1"/>
</dbReference>
<proteinExistence type="predicted"/>
<organism evidence="1 2">
    <name type="scientific">Paramormyrops kingsleyae</name>
    <dbReference type="NCBI Taxonomy" id="1676925"/>
    <lineage>
        <taxon>Eukaryota</taxon>
        <taxon>Metazoa</taxon>
        <taxon>Chordata</taxon>
        <taxon>Craniata</taxon>
        <taxon>Vertebrata</taxon>
        <taxon>Euteleostomi</taxon>
        <taxon>Actinopterygii</taxon>
        <taxon>Neopterygii</taxon>
        <taxon>Teleostei</taxon>
        <taxon>Osteoglossocephala</taxon>
        <taxon>Osteoglossomorpha</taxon>
        <taxon>Osteoglossiformes</taxon>
        <taxon>Mormyridae</taxon>
        <taxon>Paramormyrops</taxon>
    </lineage>
</organism>
<sequence length="189" mass="21862">MPLFGWMKWTWGKAESTEAGAESSCVLMRELLRYMEERQRLACDMERQHQQTQGMMGYRRVQSYPIPRPPIPPSERRALECLCAQIRPANTAAVLSRCHEVLTAHNILPWELVYVFKQVLRDFLDEEEEGTSRFQVKRGITVPTSANGSEPLCKEIPTISSYVDKRMRGVRPYEAPRDWDLPYGYPGPI</sequence>
<reference evidence="1" key="2">
    <citation type="submission" date="2025-09" db="UniProtKB">
        <authorList>
            <consortium name="Ensembl"/>
        </authorList>
    </citation>
    <scope>IDENTIFICATION</scope>
</reference>
<dbReference type="PANTHER" id="PTHR28489:SF3">
    <property type="entry name" value="PROTEIN RD3-LIKE"/>
    <property type="match status" value="1"/>
</dbReference>
<dbReference type="PANTHER" id="PTHR28489">
    <property type="entry name" value="RENTINAL DEGENERATION 3-LIKE"/>
    <property type="match status" value="1"/>
</dbReference>
<dbReference type="InterPro" id="IPR028092">
    <property type="entry name" value="RD3"/>
</dbReference>
<protein>
    <submittedName>
        <fullName evidence="1">RD3 like</fullName>
    </submittedName>
</protein>
<keyword evidence="2" id="KW-1185">Reference proteome</keyword>
<name>A0A3B3TCW5_9TELE</name>
<evidence type="ECO:0000313" key="2">
    <source>
        <dbReference type="Proteomes" id="UP000261540"/>
    </source>
</evidence>
<accession>A0A3B3TCW5</accession>
<dbReference type="Proteomes" id="UP000261540">
    <property type="component" value="Unplaced"/>
</dbReference>
<dbReference type="STRING" id="1676925.ENSPKIP00000041127"/>
<dbReference type="GeneTree" id="ENSGT00390000002089"/>
<reference evidence="1" key="1">
    <citation type="submission" date="2025-08" db="UniProtKB">
        <authorList>
            <consortium name="Ensembl"/>
        </authorList>
    </citation>
    <scope>IDENTIFICATION</scope>
</reference>
<dbReference type="Pfam" id="PF14473">
    <property type="entry name" value="RD3"/>
    <property type="match status" value="1"/>
</dbReference>
<dbReference type="AlphaFoldDB" id="A0A3B3TCW5"/>
<evidence type="ECO:0000313" key="1">
    <source>
        <dbReference type="Ensembl" id="ENSPKIP00000041127.1"/>
    </source>
</evidence>